<dbReference type="RefSeq" id="WP_112351737.1">
    <property type="nucleotide sequence ID" value="NZ_LS483452.1"/>
</dbReference>
<evidence type="ECO:0000313" key="4">
    <source>
        <dbReference type="Proteomes" id="UP000250123"/>
    </source>
</evidence>
<evidence type="ECO:0000313" key="3">
    <source>
        <dbReference type="EMBL" id="SQH75084.1"/>
    </source>
</evidence>
<keyword evidence="2" id="KW-1133">Transmembrane helix</keyword>
<keyword evidence="2" id="KW-0812">Transmembrane</keyword>
<name>A0A330M0K1_9GAMM</name>
<dbReference type="EMBL" id="LS483452">
    <property type="protein sequence ID" value="SQH75084.1"/>
    <property type="molecule type" value="Genomic_DNA"/>
</dbReference>
<evidence type="ECO:0000256" key="2">
    <source>
        <dbReference type="SAM" id="Phobius"/>
    </source>
</evidence>
<dbReference type="KEGG" id="sbk:SHEWBE_1115"/>
<sequence>MAGRNNTTPPPESSRPFADGGASEKSQLDWVLNSQSQMKERLAVIETNSEHTAKSLDRFELAMEKQSEALIASLEKQSASQEKAFEKLCATQEKSFEKQCAMFEKSLDKQSVDIKKVDSDMIKVVSTIKYAAGALAATALILGLIINGQFGKFSNFMDEQQKKESQKVVSPKTDQGK</sequence>
<dbReference type="Proteomes" id="UP000250123">
    <property type="component" value="Chromosome SHEWBE"/>
</dbReference>
<organism evidence="3 4">
    <name type="scientific">Shewanella benthica</name>
    <dbReference type="NCBI Taxonomy" id="43661"/>
    <lineage>
        <taxon>Bacteria</taxon>
        <taxon>Pseudomonadati</taxon>
        <taxon>Pseudomonadota</taxon>
        <taxon>Gammaproteobacteria</taxon>
        <taxon>Alteromonadales</taxon>
        <taxon>Shewanellaceae</taxon>
        <taxon>Shewanella</taxon>
    </lineage>
</organism>
<feature type="region of interest" description="Disordered" evidence="1">
    <location>
        <begin position="1"/>
        <end position="26"/>
    </location>
</feature>
<dbReference type="AlphaFoldDB" id="A0A330M0K1"/>
<protein>
    <submittedName>
        <fullName evidence="3">Uncharacterized protein</fullName>
    </submittedName>
</protein>
<keyword evidence="2" id="KW-0472">Membrane</keyword>
<feature type="transmembrane region" description="Helical" evidence="2">
    <location>
        <begin position="130"/>
        <end position="150"/>
    </location>
</feature>
<accession>A0A330M0K1</accession>
<reference evidence="4" key="1">
    <citation type="submission" date="2018-06" db="EMBL/GenBank/DDBJ databases">
        <authorList>
            <person name="Cea G.-C."/>
            <person name="William W."/>
        </authorList>
    </citation>
    <scope>NUCLEOTIDE SEQUENCE [LARGE SCALE GENOMIC DNA]</scope>
    <source>
        <strain evidence="4">DB21MT-2</strain>
    </source>
</reference>
<evidence type="ECO:0000256" key="1">
    <source>
        <dbReference type="SAM" id="MobiDB-lite"/>
    </source>
</evidence>
<proteinExistence type="predicted"/>
<gene>
    <name evidence="3" type="ORF">SHEWBE_1115</name>
</gene>